<protein>
    <submittedName>
        <fullName evidence="1">Uncharacterized protein</fullName>
    </submittedName>
</protein>
<name>A0ACD4R9H2_9BACI</name>
<reference evidence="2" key="1">
    <citation type="journal article" date="2025" name="Aquaculture">
        <title>Assessment of the bioflocculant production and safety properties of Metabacillus hrfriensis sp. nov. based on phenotypic and whole-genome sequencing analysis.</title>
        <authorList>
            <person name="Zhang R."/>
            <person name="Zhao Z."/>
            <person name="Luo L."/>
            <person name="Wang S."/>
            <person name="Guo K."/>
            <person name="Xu W."/>
        </authorList>
    </citation>
    <scope>NUCLEOTIDE SEQUENCE [LARGE SCALE GENOMIC DNA]</scope>
    <source>
        <strain evidence="2">CT-WN-B3</strain>
    </source>
</reference>
<evidence type="ECO:0000313" key="2">
    <source>
        <dbReference type="Proteomes" id="UP001226091"/>
    </source>
</evidence>
<dbReference type="EMBL" id="CP126116">
    <property type="protein sequence ID" value="WHZ56815.1"/>
    <property type="molecule type" value="Genomic_DNA"/>
</dbReference>
<keyword evidence="2" id="KW-1185">Reference proteome</keyword>
<proteinExistence type="predicted"/>
<accession>A0ACD4R9H2</accession>
<sequence length="56" mass="6566">MGKEKDPKNQSAYFDYEGENETSQLITDAYSSGVVEQQYEQNFLQENLQPREEETE</sequence>
<organism evidence="1 2">
    <name type="scientific">Metabacillus hrfriensis</name>
    <dbReference type="NCBI Taxonomy" id="3048891"/>
    <lineage>
        <taxon>Bacteria</taxon>
        <taxon>Bacillati</taxon>
        <taxon>Bacillota</taxon>
        <taxon>Bacilli</taxon>
        <taxon>Bacillales</taxon>
        <taxon>Bacillaceae</taxon>
        <taxon>Metabacillus</taxon>
    </lineage>
</organism>
<dbReference type="Proteomes" id="UP001226091">
    <property type="component" value="Chromosome"/>
</dbReference>
<gene>
    <name evidence="1" type="ORF">QLQ22_19290</name>
</gene>
<evidence type="ECO:0000313" key="1">
    <source>
        <dbReference type="EMBL" id="WHZ56815.1"/>
    </source>
</evidence>